<dbReference type="InterPro" id="IPR018656">
    <property type="entry name" value="DUF2087"/>
</dbReference>
<dbReference type="Proteomes" id="UP000438120">
    <property type="component" value="Unassembled WGS sequence"/>
</dbReference>
<accession>A0A6A8MCV5</accession>
<feature type="domain" description="DUF2087" evidence="1">
    <location>
        <begin position="11"/>
        <end position="79"/>
    </location>
</feature>
<gene>
    <name evidence="2" type="ORF">FYJ62_03380</name>
</gene>
<organism evidence="2 3">
    <name type="scientific">Lactobacillus porci</name>
    <dbReference type="NCBI Taxonomy" id="2012477"/>
    <lineage>
        <taxon>Bacteria</taxon>
        <taxon>Bacillati</taxon>
        <taxon>Bacillota</taxon>
        <taxon>Bacilli</taxon>
        <taxon>Lactobacillales</taxon>
        <taxon>Lactobacillaceae</taxon>
        <taxon>Lactobacillus</taxon>
    </lineage>
</organism>
<comment type="caution">
    <text evidence="2">The sequence shown here is derived from an EMBL/GenBank/DDBJ whole genome shotgun (WGS) entry which is preliminary data.</text>
</comment>
<dbReference type="Pfam" id="PF09860">
    <property type="entry name" value="DUF2087"/>
    <property type="match status" value="1"/>
</dbReference>
<evidence type="ECO:0000313" key="2">
    <source>
        <dbReference type="EMBL" id="MST86702.1"/>
    </source>
</evidence>
<evidence type="ECO:0000259" key="1">
    <source>
        <dbReference type="Pfam" id="PF09860"/>
    </source>
</evidence>
<keyword evidence="3" id="KW-1185">Reference proteome</keyword>
<dbReference type="EMBL" id="VUMX01000006">
    <property type="protein sequence ID" value="MST86702.1"/>
    <property type="molecule type" value="Genomic_DNA"/>
</dbReference>
<name>A0A6A8MCV5_9LACO</name>
<dbReference type="AlphaFoldDB" id="A0A6A8MCV5"/>
<dbReference type="OrthoDB" id="9789954at2"/>
<sequence length="85" mass="10104">MDITGFFKDGRLQVIPRKQKAKDALLDALIDRFEFGRDYTEKEVNEVLAAVYDDYAILRRYLVDTGRLERDPYGRHYWRADSNDE</sequence>
<evidence type="ECO:0000313" key="3">
    <source>
        <dbReference type="Proteomes" id="UP000438120"/>
    </source>
</evidence>
<reference evidence="2 3" key="1">
    <citation type="submission" date="2019-08" db="EMBL/GenBank/DDBJ databases">
        <title>In-depth cultivation of the pig gut microbiome towards novel bacterial diversity and tailored functional studies.</title>
        <authorList>
            <person name="Wylensek D."/>
            <person name="Hitch T.C.A."/>
            <person name="Clavel T."/>
        </authorList>
    </citation>
    <scope>NUCLEOTIDE SEQUENCE [LARGE SCALE GENOMIC DNA]</scope>
    <source>
        <strain evidence="2 3">Bifido-178-WT-2B</strain>
    </source>
</reference>
<proteinExistence type="predicted"/>
<protein>
    <submittedName>
        <fullName evidence="2">DUF2087 domain-containing protein</fullName>
    </submittedName>
</protein>
<dbReference type="RefSeq" id="WP_154547728.1">
    <property type="nucleotide sequence ID" value="NZ_VUMX01000006.1"/>
</dbReference>